<accession>A0ACB5TIA0</accession>
<comment type="caution">
    <text evidence="1">The sequence shown here is derived from an EMBL/GenBank/DDBJ whole genome shotgun (WGS) entry which is preliminary data.</text>
</comment>
<gene>
    <name evidence="1" type="ORF">Cboi01_000107000</name>
</gene>
<dbReference type="EMBL" id="BSXV01000357">
    <property type="protein sequence ID" value="GME88759.1"/>
    <property type="molecule type" value="Genomic_DNA"/>
</dbReference>
<reference evidence="1" key="1">
    <citation type="submission" date="2023-04" db="EMBL/GenBank/DDBJ databases">
        <title>Candida boidinii NBRC 1967.</title>
        <authorList>
            <person name="Ichikawa N."/>
            <person name="Sato H."/>
            <person name="Tonouchi N."/>
        </authorList>
    </citation>
    <scope>NUCLEOTIDE SEQUENCE</scope>
    <source>
        <strain evidence="1">NBRC 1967</strain>
    </source>
</reference>
<organism evidence="1 2">
    <name type="scientific">Candida boidinii</name>
    <name type="common">Yeast</name>
    <dbReference type="NCBI Taxonomy" id="5477"/>
    <lineage>
        <taxon>Eukaryota</taxon>
        <taxon>Fungi</taxon>
        <taxon>Dikarya</taxon>
        <taxon>Ascomycota</taxon>
        <taxon>Saccharomycotina</taxon>
        <taxon>Pichiomycetes</taxon>
        <taxon>Pichiales</taxon>
        <taxon>Pichiaceae</taxon>
        <taxon>Ogataea</taxon>
        <taxon>Ogataea/Candida clade</taxon>
    </lineage>
</organism>
<dbReference type="Proteomes" id="UP001165101">
    <property type="component" value="Unassembled WGS sequence"/>
</dbReference>
<keyword evidence="2" id="KW-1185">Reference proteome</keyword>
<sequence>MRAVLCAVPTAEALARLTASYVSATALTFLLGANEKSCYYIFNDKEKSNIGYYFAVQAGGSFDIDYTIKAPDGKIIVQKERERQGEYVFSADQIGEYEFCFSNEMSTYTEKVVDFEIKVNDDFKAKLPDAPQENEAVEGMQESINKIENKLNDLENKLQYYKTRNNRNQSTVKSTESRIFNFSILDVVLMCSMAIFQVLVVKFFFQGSRKQLV</sequence>
<evidence type="ECO:0000313" key="1">
    <source>
        <dbReference type="EMBL" id="GME88759.1"/>
    </source>
</evidence>
<proteinExistence type="predicted"/>
<protein>
    <submittedName>
        <fullName evidence="1">Unnamed protein product</fullName>
    </submittedName>
</protein>
<name>A0ACB5TIA0_CANBO</name>
<evidence type="ECO:0000313" key="2">
    <source>
        <dbReference type="Proteomes" id="UP001165101"/>
    </source>
</evidence>